<dbReference type="Proteomes" id="UP000517765">
    <property type="component" value="Unassembled WGS sequence"/>
</dbReference>
<evidence type="ECO:0000313" key="2">
    <source>
        <dbReference type="EMBL" id="MQS02085.1"/>
    </source>
</evidence>
<dbReference type="RefSeq" id="WP_143647550.1">
    <property type="nucleotide sequence ID" value="NZ_JABJXA010000083.1"/>
</dbReference>
<dbReference type="AlphaFoldDB" id="A0A5P0YPA0"/>
<organism evidence="2 3">
    <name type="scientific">Streptomyces alkaliterrae</name>
    <dbReference type="NCBI Taxonomy" id="2213162"/>
    <lineage>
        <taxon>Bacteria</taxon>
        <taxon>Bacillati</taxon>
        <taxon>Actinomycetota</taxon>
        <taxon>Actinomycetes</taxon>
        <taxon>Kitasatosporales</taxon>
        <taxon>Streptomycetaceae</taxon>
        <taxon>Streptomyces</taxon>
    </lineage>
</organism>
<dbReference type="EMBL" id="VJYK02000071">
    <property type="protein sequence ID" value="MQS02085.1"/>
    <property type="molecule type" value="Genomic_DNA"/>
</dbReference>
<keyword evidence="3" id="KW-1185">Reference proteome</keyword>
<dbReference type="Proteomes" id="UP000320857">
    <property type="component" value="Unassembled WGS sequence"/>
</dbReference>
<evidence type="ECO:0000313" key="3">
    <source>
        <dbReference type="Proteomes" id="UP000320857"/>
    </source>
</evidence>
<reference evidence="2 3" key="1">
    <citation type="submission" date="2019-10" db="EMBL/GenBank/DDBJ databases">
        <title>Streptomyces sp. nov., a novel actinobacterium isolated from alkaline environment.</title>
        <authorList>
            <person name="Golinska P."/>
        </authorList>
    </citation>
    <scope>NUCLEOTIDE SEQUENCE [LARGE SCALE GENOMIC DNA]</scope>
    <source>
        <strain evidence="2 3">OF1</strain>
    </source>
</reference>
<comment type="caution">
    <text evidence="2">The sequence shown here is derived from an EMBL/GenBank/DDBJ whole genome shotgun (WGS) entry which is preliminary data.</text>
</comment>
<evidence type="ECO:0000313" key="1">
    <source>
        <dbReference type="EMBL" id="MBB1260172.1"/>
    </source>
</evidence>
<proteinExistence type="predicted"/>
<accession>A0A5P0YPA0</accession>
<evidence type="ECO:0000313" key="4">
    <source>
        <dbReference type="Proteomes" id="UP000517765"/>
    </source>
</evidence>
<reference evidence="1" key="3">
    <citation type="journal article" name="Syst. Appl. Microbiol.">
        <title>Streptomyces alkaliterrae sp. nov., isolated from an alkaline soil, and emended descriptions of Streptomyces alkaliphilus, Streptomyces calidiresistens and Streptomyces durbertensis.</title>
        <authorList>
            <person name="Swiecimska M."/>
            <person name="Golinska P."/>
            <person name="Nouioui I."/>
            <person name="Wypij M."/>
            <person name="Rai M."/>
            <person name="Sangal V."/>
            <person name="Goodfellow M."/>
        </authorList>
    </citation>
    <scope>NUCLEOTIDE SEQUENCE</scope>
    <source>
        <strain evidence="1">OF8</strain>
    </source>
</reference>
<name>A0A5P0YPA0_9ACTN</name>
<reference evidence="4" key="2">
    <citation type="submission" date="2020-05" db="EMBL/GenBank/DDBJ databases">
        <title>Classification of alakaliphilic streptomycetes isolated from an alkaline soil next to Lonar Crater, India and a proposal for the recognition of Streptomyces alkaliterrae sp. nov.</title>
        <authorList>
            <person name="Golinska P."/>
        </authorList>
    </citation>
    <scope>NUCLEOTIDE SEQUENCE [LARGE SCALE GENOMIC DNA]</scope>
    <source>
        <strain evidence="4">OF8</strain>
    </source>
</reference>
<dbReference type="EMBL" id="JABJXA010000083">
    <property type="protein sequence ID" value="MBB1260172.1"/>
    <property type="molecule type" value="Genomic_DNA"/>
</dbReference>
<protein>
    <submittedName>
        <fullName evidence="2">Uncharacterized protein</fullName>
    </submittedName>
</protein>
<gene>
    <name evidence="2" type="ORF">FNX44_009410</name>
    <name evidence="1" type="ORF">H3147_15210</name>
</gene>
<sequence length="97" mass="10720">MTTTESEIAENFRRIGQLVTARWPKATAKVTDSAFAGPGILLEHPVNDLAVVLLDGTWELIVQHPYDRDWILVCDLGEPADLARATVNAIEESELYA</sequence>